<evidence type="ECO:0000256" key="3">
    <source>
        <dbReference type="ARBA" id="ARBA00022553"/>
    </source>
</evidence>
<feature type="region of interest" description="Disordered" evidence="7">
    <location>
        <begin position="123"/>
        <end position="153"/>
    </location>
</feature>
<dbReference type="InterPro" id="IPR029334">
    <property type="entry name" value="PP1-bd"/>
</dbReference>
<feature type="domain" description="FHA" evidence="8">
    <location>
        <begin position="27"/>
        <end position="76"/>
    </location>
</feature>
<feature type="compositionally biased region" description="Polar residues" evidence="7">
    <location>
        <begin position="258"/>
        <end position="270"/>
    </location>
</feature>
<feature type="compositionally biased region" description="Basic residues" evidence="7">
    <location>
        <begin position="1806"/>
        <end position="1815"/>
    </location>
</feature>
<sequence length="3005" mass="334057">MGPTGRLVTIKRSGVDGPHFPLSLSTCLFGRGIECDIRIQLPVVSKQHCKIEISGQEAVLFNFSSSNPTQVNGCAIDEPVQLKHGDVITIVDRSFRYENEIHQNGSKSTECLGRKRKQESLLRVSRSSFSSDPDGKVQDPSARSKVSEDVSGSPLVHVKNGKAASTVLDGSGDHVASQTLDVVHSSEPPGENYRNVTDPTARDYQEDSSVPLVSCNRKLKSFPSTRCLENSENHESPFRKLYVSMKEEFDVRSEKRNVLQSSKKSGSQSHPALENECSGGLQEGTQVPLSLKSRPRSGRFTQIKADSALGKQGISQTEDRRNDEDAAQNPKEAMSPSIPPKEMTRAKTLAQRSPHSSSRKRRSEDMSVTSGSESMNLDQREGFGTENETFTPRKFLARNQTPAKVENADNFEDTPEKLFSKKRRSVPPSVDILTAETETQNHTILAPLPVQVERKIQGVSVHQPEKVGATAGHTCSGLPGHSSVDTSNFGDSNNKIEGIPLKRRRVSFGGRLKPELFDENLPPNTPLKRGETPRRSLVSHTPPVLKKIIKECPPPSGKEDSSENQLEVTVQPQRKGSPARDPTQTSPVATDTRRRSCKVASVPGRSKSPHHTDIPKRGGRRSGNLPSKRTSIDRSQHEILQMIYSRRRSGASEANLIVAKSWADVVKLGAKQTQAKVVKHGPQRQLNKRQRRMNTPKKPVSDVHNQFSTGHANSPCTIIIGKAHIEKVNVPTRPYRMLNNFVFNKKMDFNEDLSGLTEMFKTPAKVKLQTMSLCPKTFSNSEDLFGKEFQVPNSGEKPLLCTSEDLGENVFSMSQNALQEPSNQSPASPALRQQAIGVNTNIEKTPGSGAEPRKSASNENRLRRSEELRNTWMPGVGPKDGEAETDIAESTSGRRLTKTPQRGRNLEGATEEWESYSEACTKAVQSEENSAKMVAVRRSRRYSEQKWEPVADLTTLTGWEDPEPKKDLRGIHGLQTPTHTQEPMDVGNKTAEKCQKSSKPEVAGMPTRMNIQLKTSPQRVEREEEPSALRKPTRTPRESTHTQRESGGGDEDIKLFKGTPKWKLDSAEDITRSKRRSRTSKKTAQSLEDLADLRELFQTPNHKDKSMADGKATKVPCRSPLAEPVNTPTSRKRQLETPLQKVDLEEELSALRKPTQTPRESTPSHRKPGNGDEGIKLFKETPKQKLDSAAYVTGSKKRSRTPKKMVHSPEDVVGLKELFQTPEHTQYPMADDRTTKIPCKSPLADPVNTPTSGRRQIKTPLQKVGLEEEPSALRKPTQMLGENTHSHEEPGGDDEGIKRFKDTPKQKLNSAENVTGSKRKKRSRTPKKNIQSLEDLAGLRELFKTPNQTEKPMTDDKTTKVPCKSPLADPVNTPTIRKRQIKTPLQKVGLEEEPSAFRKPTQTPRESTHSHREPGDGDDEDIKLFNQTPKQKLDFAEIVTGSKKRSRTPKKTAQSLEDLVGLRELLQTPNQTDKPVADDKTTKVPCRSPLADPVNTPSRRRQIKTPLQKVGLEEEPSALRKPTQMLGENTHSHEEPGGDDEGIKRFKDTPKQKLNSAENVTGSKRKKRSRTPKKNIQSLEDLAGLRELFKTPNQTEKPMTDDKITKVPCKSPLADPVNTPTIRKRQIKTPLQKVGLEEEPSAFRKPTQTPRESTHSHREPGDGDGEDIKLFNQTPKQKLDFAEIVTGSKRRSRTPKKTAQSLEDLVGLRELLQTPNQTDKPVADDKTTKVPCRSPLAEPVNTPSRRQIKTPLQKADPEEPSALRKPTQMLGENTHSHKEPGVDDECIKRFKDTPKQKLHSAENVTRSKRRSRTPKKNIYSLEDLAGITELFQTPEHTQDPMTDGKTTNIPCKSPLAEPVNTPTSRRRQLEIPLQKLDLEEEPSALRRPTQTPRESTHSHREPGGDDEGIKLFNQTPKQKLDSAENVTGSKKRSRTPKKSIQSLEDLAGLGELLQTPNQTDKAMADGQATSVPCKSPLAEPVNTPTSRRRQLEFPLQKLDLEEEPSALRKPTQTPRESTPSHRKPGGDDKDSELFNQTPKQKLNSAENVTGSKKRSRTPKKDTQSLEDLAGLRELFQTPEHSQDPMADGKTTSEPCRSPVPDSVTPTIRRQLETPLQEVDLEEKPSSLRKPTQMLGESTYSRRELGGGDDDIKLSKETPKKLDPVENVTRSKEGKAQFLEDMVGFKELFQTPELSKEPTAIVKATIMPCKSPPAETGSTPTHMKRYLQIPLGKEDLKKELSPVRKPILMPGEATHTEQDPGADDKDIRLFKKTPKQKLNLAENAPGSKKQPRTPKKMTHSLEDLVGLKELFQTPEHTQDPMADGKTTKMPCKSPITEPVNKPTGRRRQLNTFPQKVDVEEEPSALRKPTRTRRGATHSHTQPGGGDEDTKLSRAIPKQKLDSAENVTGSKRQPRAPKKNVQTLEDLAGLRELQTPEHTHNPMADGKATSVLCKSPVAEPVNKPTGRRRQLNTFPQKVDVEEEPSALRKPTRTRRGATHSHTEPGGGDKDTKLSTAIPKQKLDSAENVTGSKRQPRAPKKNVQTLEDLAGLRELQTPEHTQDPMADGKATSVPCKSPVAEPVKKPTGRRRCLKTSPEKVDPEEEPSALRKPTRTRRGATHSHTEPGGGDEDNKLLNKTTKQKAAPAENVMLRKNRLRAPKEKSQAPEDLAGSKESSQMPGHTKGLGDEASSIQETPKQTPDRRKPVKVLQRGVRAPRGKAVDDLVGQRDPLEESGSEGSVSLSSKRKQGMDGGQTGMKRLRSATSAQDTAEEKPPQKRKRTAPREGCDPPEQPLTVKKKLRVVAEKIEVMGDLPRSHREAEAKGQEVGRTTPPHQGRSLRSRRPNKTEVEEQRPEPVTAAAAAEKMKTKRSDKKPLKTSQETRPQRPEDRAKSSASGGKAPRESRMCLRSVRPSKMPSPGVAEEKQGERRGGALVKEQEEDVRQPSAPKHLRSRKITDPPGGNALESEPRHRVTRSAKRCAEDTKEDNDHARPKRLRTRSRRNDEDI</sequence>
<feature type="compositionally biased region" description="Basic and acidic residues" evidence="7">
    <location>
        <begin position="1062"/>
        <end position="1072"/>
    </location>
</feature>
<dbReference type="RefSeq" id="XP_072596517.1">
    <property type="nucleotide sequence ID" value="XM_072740416.1"/>
</dbReference>
<feature type="compositionally biased region" description="Basic and acidic residues" evidence="7">
    <location>
        <begin position="851"/>
        <end position="869"/>
    </location>
</feature>
<feature type="compositionally biased region" description="Basic and acidic residues" evidence="7">
    <location>
        <begin position="2717"/>
        <end position="2729"/>
    </location>
</feature>
<feature type="region of interest" description="Disordered" evidence="7">
    <location>
        <begin position="2247"/>
        <end position="3005"/>
    </location>
</feature>
<dbReference type="SUPFAM" id="SSF49879">
    <property type="entry name" value="SMAD/FHA domain"/>
    <property type="match status" value="1"/>
</dbReference>
<keyword evidence="2" id="KW-1017">Isopeptide bond</keyword>
<feature type="region of interest" description="Disordered" evidence="7">
    <location>
        <begin position="256"/>
        <end position="385"/>
    </location>
</feature>
<organism evidence="9 10">
    <name type="scientific">Vulpes vulpes</name>
    <name type="common">Red fox</name>
    <dbReference type="NCBI Taxonomy" id="9627"/>
    <lineage>
        <taxon>Eukaryota</taxon>
        <taxon>Metazoa</taxon>
        <taxon>Chordata</taxon>
        <taxon>Craniata</taxon>
        <taxon>Vertebrata</taxon>
        <taxon>Euteleostomi</taxon>
        <taxon>Mammalia</taxon>
        <taxon>Eutheria</taxon>
        <taxon>Laurasiatheria</taxon>
        <taxon>Carnivora</taxon>
        <taxon>Caniformia</taxon>
        <taxon>Canidae</taxon>
        <taxon>Vulpes</taxon>
    </lineage>
</organism>
<accession>A0ABM4Z1V8</accession>
<keyword evidence="3" id="KW-0597">Phosphoprotein</keyword>
<feature type="compositionally biased region" description="Basic residues" evidence="7">
    <location>
        <begin position="2366"/>
        <end position="2375"/>
    </location>
</feature>
<feature type="region of interest" description="Disordered" evidence="7">
    <location>
        <begin position="674"/>
        <end position="708"/>
    </location>
</feature>
<evidence type="ECO:0000256" key="4">
    <source>
        <dbReference type="ARBA" id="ARBA00022843"/>
    </source>
</evidence>
<feature type="compositionally biased region" description="Basic residues" evidence="7">
    <location>
        <begin position="1317"/>
        <end position="1327"/>
    </location>
</feature>
<feature type="region of interest" description="Disordered" evidence="7">
    <location>
        <begin position="955"/>
        <end position="2172"/>
    </location>
</feature>
<feature type="compositionally biased region" description="Basic and acidic residues" evidence="7">
    <location>
        <begin position="2253"/>
        <end position="2268"/>
    </location>
</feature>
<feature type="compositionally biased region" description="Basic and acidic residues" evidence="7">
    <location>
        <begin position="1530"/>
        <end position="1551"/>
    </location>
</feature>
<feature type="compositionally biased region" description="Basic and acidic residues" evidence="7">
    <location>
        <begin position="1035"/>
        <end position="1044"/>
    </location>
</feature>
<evidence type="ECO:0000256" key="7">
    <source>
        <dbReference type="SAM" id="MobiDB-lite"/>
    </source>
</evidence>
<feature type="compositionally biased region" description="Basic and acidic residues" evidence="7">
    <location>
        <begin position="1169"/>
        <end position="1186"/>
    </location>
</feature>
<feature type="compositionally biased region" description="Basic and acidic residues" evidence="7">
    <location>
        <begin position="1019"/>
        <end position="1028"/>
    </location>
</feature>
<protein>
    <submittedName>
        <fullName evidence="10">Proliferation marker protein Ki-67</fullName>
    </submittedName>
</protein>
<dbReference type="Pfam" id="PF00498">
    <property type="entry name" value="FHA"/>
    <property type="match status" value="1"/>
</dbReference>
<feature type="compositionally biased region" description="Basic and acidic residues" evidence="7">
    <location>
        <begin position="2920"/>
        <end position="2929"/>
    </location>
</feature>
<feature type="compositionally biased region" description="Basic and acidic residues" evidence="7">
    <location>
        <begin position="1406"/>
        <end position="1415"/>
    </location>
</feature>
<evidence type="ECO:0000256" key="1">
    <source>
        <dbReference type="ARBA" id="ARBA00004123"/>
    </source>
</evidence>
<dbReference type="Gene3D" id="2.60.200.20">
    <property type="match status" value="1"/>
</dbReference>
<feature type="compositionally biased region" description="Basic and acidic residues" evidence="7">
    <location>
        <begin position="1091"/>
        <end position="1112"/>
    </location>
</feature>
<feature type="compositionally biased region" description="Polar residues" evidence="7">
    <location>
        <begin position="366"/>
        <end position="377"/>
    </location>
</feature>
<feature type="region of interest" description="Disordered" evidence="7">
    <location>
        <begin position="514"/>
        <end position="632"/>
    </location>
</feature>
<feature type="compositionally biased region" description="Basic and acidic residues" evidence="7">
    <location>
        <begin position="1284"/>
        <end position="1305"/>
    </location>
</feature>
<feature type="compositionally biased region" description="Basic residues" evidence="7">
    <location>
        <begin position="2288"/>
        <end position="2297"/>
    </location>
</feature>
<proteinExistence type="predicted"/>
<feature type="compositionally biased region" description="Basic and acidic residues" evidence="7">
    <location>
        <begin position="990"/>
        <end position="999"/>
    </location>
</feature>
<feature type="compositionally biased region" description="Basic residues" evidence="7">
    <location>
        <begin position="677"/>
        <end position="695"/>
    </location>
</feature>
<feature type="compositionally biased region" description="Polar residues" evidence="7">
    <location>
        <begin position="888"/>
        <end position="902"/>
    </location>
</feature>
<reference evidence="10" key="1">
    <citation type="submission" date="2025-08" db="UniProtKB">
        <authorList>
            <consortium name="RefSeq"/>
        </authorList>
    </citation>
    <scope>IDENTIFICATION</scope>
    <source>
        <tissue evidence="10">Cell line</tissue>
    </source>
</reference>
<comment type="subcellular location">
    <subcellularLocation>
        <location evidence="1">Nucleus</location>
    </subcellularLocation>
</comment>
<dbReference type="Pfam" id="PF08065">
    <property type="entry name" value="KI67R"/>
    <property type="match status" value="14"/>
</dbReference>
<dbReference type="PANTHER" id="PTHR21603">
    <property type="entry name" value="ANTIGEN KI-67-LIKE PROTEIN"/>
    <property type="match status" value="1"/>
</dbReference>
<evidence type="ECO:0000259" key="8">
    <source>
        <dbReference type="PROSITE" id="PS50006"/>
    </source>
</evidence>
<evidence type="ECO:0000256" key="2">
    <source>
        <dbReference type="ARBA" id="ARBA00022499"/>
    </source>
</evidence>
<feature type="compositionally biased region" description="Basic and acidic residues" evidence="7">
    <location>
        <begin position="2881"/>
        <end position="2890"/>
    </location>
</feature>
<evidence type="ECO:0000256" key="5">
    <source>
        <dbReference type="ARBA" id="ARBA00023242"/>
    </source>
</evidence>
<feature type="compositionally biased region" description="Polar residues" evidence="7">
    <location>
        <begin position="2033"/>
        <end position="2050"/>
    </location>
</feature>
<dbReference type="InterPro" id="IPR000253">
    <property type="entry name" value="FHA_dom"/>
</dbReference>
<feature type="region of interest" description="Disordered" evidence="7">
    <location>
        <begin position="183"/>
        <end position="209"/>
    </location>
</feature>
<dbReference type="Proteomes" id="UP001652641">
    <property type="component" value="Chromosome 15"/>
</dbReference>
<keyword evidence="9" id="KW-1185">Reference proteome</keyword>
<feature type="compositionally biased region" description="Basic and acidic residues" evidence="7">
    <location>
        <begin position="1652"/>
        <end position="1669"/>
    </location>
</feature>
<feature type="compositionally biased region" description="Basic and acidic residues" evidence="7">
    <location>
        <begin position="2843"/>
        <end position="2852"/>
    </location>
</feature>
<dbReference type="InterPro" id="IPR012568">
    <property type="entry name" value="KI67R"/>
</dbReference>
<feature type="region of interest" description="Disordered" evidence="7">
    <location>
        <begin position="841"/>
        <end position="910"/>
    </location>
</feature>
<feature type="compositionally biased region" description="Basic and acidic residues" evidence="7">
    <location>
        <begin position="2800"/>
        <end position="2824"/>
    </location>
</feature>
<feature type="compositionally biased region" description="Basic and acidic residues" evidence="7">
    <location>
        <begin position="1774"/>
        <end position="1795"/>
    </location>
</feature>
<feature type="compositionally biased region" description="Basic and acidic residues" evidence="7">
    <location>
        <begin position="2977"/>
        <end position="2989"/>
    </location>
</feature>
<dbReference type="SMART" id="SM01295">
    <property type="entry name" value="K167R"/>
    <property type="match status" value="14"/>
</dbReference>
<keyword evidence="5" id="KW-0539">Nucleus</keyword>
<feature type="compositionally biased region" description="Polar residues" evidence="7">
    <location>
        <begin position="1306"/>
        <end position="1316"/>
    </location>
</feature>
<feature type="compositionally biased region" description="Basic and acidic residues" evidence="7">
    <location>
        <begin position="2498"/>
        <end position="2510"/>
    </location>
</feature>
<feature type="compositionally biased region" description="Basic residues" evidence="7">
    <location>
        <begin position="1563"/>
        <end position="1573"/>
    </location>
</feature>
<feature type="compositionally biased region" description="Polar residues" evidence="7">
    <location>
        <begin position="563"/>
        <end position="574"/>
    </location>
</feature>
<feature type="region of interest" description="Disordered" evidence="7">
    <location>
        <begin position="472"/>
        <end position="491"/>
    </location>
</feature>
<feature type="compositionally biased region" description="Basic and acidic residues" evidence="7">
    <location>
        <begin position="1894"/>
        <end position="1909"/>
    </location>
</feature>
<feature type="compositionally biased region" description="Basic and acidic residues" evidence="7">
    <location>
        <begin position="2139"/>
        <end position="2172"/>
    </location>
</feature>
<feature type="compositionally biased region" description="Basic residues" evidence="7">
    <location>
        <begin position="2608"/>
        <end position="2617"/>
    </location>
</feature>
<evidence type="ECO:0000256" key="6">
    <source>
        <dbReference type="ARBA" id="ARBA00023306"/>
    </source>
</evidence>
<dbReference type="CDD" id="cd22673">
    <property type="entry name" value="FHA_Ki67"/>
    <property type="match status" value="1"/>
</dbReference>
<name>A0ABM4Z1V8_VULVU</name>
<dbReference type="Pfam" id="PF15276">
    <property type="entry name" value="PP1_bind"/>
    <property type="match status" value="1"/>
</dbReference>
<feature type="compositionally biased region" description="Polar residues" evidence="7">
    <location>
        <begin position="1009"/>
        <end position="1018"/>
    </location>
</feature>
<dbReference type="SMART" id="SM00240">
    <property type="entry name" value="FHA"/>
    <property type="match status" value="1"/>
</dbReference>
<feature type="compositionally biased region" description="Polar residues" evidence="7">
    <location>
        <begin position="1552"/>
        <end position="1562"/>
    </location>
</feature>
<dbReference type="GeneID" id="112928859"/>
<evidence type="ECO:0000313" key="10">
    <source>
        <dbReference type="RefSeq" id="XP_072596517.1"/>
    </source>
</evidence>
<dbReference type="PROSITE" id="PS50006">
    <property type="entry name" value="FHA_DOMAIN"/>
    <property type="match status" value="1"/>
</dbReference>
<keyword evidence="4" id="KW-0832">Ubl conjugation</keyword>
<feature type="compositionally biased region" description="Basic residues" evidence="7">
    <location>
        <begin position="1195"/>
        <end position="1206"/>
    </location>
</feature>
<keyword evidence="6" id="KW-0131">Cell cycle</keyword>
<gene>
    <name evidence="10" type="primary">MKI67</name>
</gene>
<dbReference type="PANTHER" id="PTHR21603:SF17">
    <property type="entry name" value="PROLIFERATION MARKER PROTEIN KI-67"/>
    <property type="match status" value="1"/>
</dbReference>
<feature type="compositionally biased region" description="Basic residues" evidence="7">
    <location>
        <begin position="2487"/>
        <end position="2496"/>
    </location>
</feature>
<dbReference type="InterPro" id="IPR008984">
    <property type="entry name" value="SMAD_FHA_dom_sf"/>
</dbReference>
<evidence type="ECO:0000313" key="9">
    <source>
        <dbReference type="Proteomes" id="UP001652641"/>
    </source>
</evidence>